<keyword evidence="5" id="KW-0716">Sensory transduction</keyword>
<evidence type="ECO:0000313" key="15">
    <source>
        <dbReference type="EMBL" id="NSX55392.1"/>
    </source>
</evidence>
<dbReference type="SUPFAM" id="SSF55781">
    <property type="entry name" value="GAF domain-like"/>
    <property type="match status" value="2"/>
</dbReference>
<dbReference type="InterPro" id="IPR035965">
    <property type="entry name" value="PAS-like_dom_sf"/>
</dbReference>
<keyword evidence="3" id="KW-0600">Photoreceptor protein</keyword>
<evidence type="ECO:0000256" key="4">
    <source>
        <dbReference type="ARBA" id="ARBA00022553"/>
    </source>
</evidence>
<dbReference type="PANTHER" id="PTHR41523">
    <property type="entry name" value="TWO-COMPONENT SYSTEM SENSOR PROTEIN"/>
    <property type="match status" value="1"/>
</dbReference>
<keyword evidence="9" id="KW-0067">ATP-binding</keyword>
<evidence type="ECO:0000256" key="7">
    <source>
        <dbReference type="ARBA" id="ARBA00022741"/>
    </source>
</evidence>
<dbReference type="SUPFAM" id="SSF55785">
    <property type="entry name" value="PYP-like sensor domain (PAS domain)"/>
    <property type="match status" value="1"/>
</dbReference>
<evidence type="ECO:0000256" key="5">
    <source>
        <dbReference type="ARBA" id="ARBA00022606"/>
    </source>
</evidence>
<dbReference type="PROSITE" id="PS50046">
    <property type="entry name" value="PHYTOCHROME_2"/>
    <property type="match status" value="1"/>
</dbReference>
<comment type="caution">
    <text evidence="15">The sequence shown here is derived from an EMBL/GenBank/DDBJ whole genome shotgun (WGS) entry which is preliminary data.</text>
</comment>
<evidence type="ECO:0000256" key="8">
    <source>
        <dbReference type="ARBA" id="ARBA00022777"/>
    </source>
</evidence>
<evidence type="ECO:0000256" key="12">
    <source>
        <dbReference type="PROSITE-ProRule" id="PRU00169"/>
    </source>
</evidence>
<protein>
    <recommendedName>
        <fullName evidence="2">histidine kinase</fullName>
        <ecNumber evidence="2">2.7.13.3</ecNumber>
    </recommendedName>
</protein>
<keyword evidence="4 12" id="KW-0597">Phosphoprotein</keyword>
<dbReference type="InterPro" id="IPR003018">
    <property type="entry name" value="GAF"/>
</dbReference>
<name>A0ABX2IR68_9RHOB</name>
<reference evidence="15 16" key="1">
    <citation type="submission" date="2020-06" db="EMBL/GenBank/DDBJ databases">
        <title>Sulfitobacter algicola sp. nov., isolated from green algae.</title>
        <authorList>
            <person name="Wang C."/>
        </authorList>
    </citation>
    <scope>NUCLEOTIDE SEQUENCE [LARGE SCALE GENOMIC DNA]</scope>
    <source>
        <strain evidence="15 16">1151</strain>
    </source>
</reference>
<dbReference type="PRINTS" id="PR01033">
    <property type="entry name" value="PHYTOCHROME"/>
</dbReference>
<evidence type="ECO:0000256" key="11">
    <source>
        <dbReference type="ARBA" id="ARBA00023170"/>
    </source>
</evidence>
<evidence type="ECO:0000313" key="16">
    <source>
        <dbReference type="Proteomes" id="UP000777935"/>
    </source>
</evidence>
<evidence type="ECO:0000256" key="2">
    <source>
        <dbReference type="ARBA" id="ARBA00012438"/>
    </source>
</evidence>
<evidence type="ECO:0000259" key="13">
    <source>
        <dbReference type="PROSITE" id="PS50046"/>
    </source>
</evidence>
<dbReference type="Proteomes" id="UP000777935">
    <property type="component" value="Unassembled WGS sequence"/>
</dbReference>
<dbReference type="InterPro" id="IPR001789">
    <property type="entry name" value="Sig_transdc_resp-reg_receiver"/>
</dbReference>
<dbReference type="InterPro" id="IPR013654">
    <property type="entry name" value="PAS_2"/>
</dbReference>
<evidence type="ECO:0000256" key="1">
    <source>
        <dbReference type="ARBA" id="ARBA00000085"/>
    </source>
</evidence>
<dbReference type="InterPro" id="IPR013515">
    <property type="entry name" value="Phytochrome_cen-reg"/>
</dbReference>
<dbReference type="Pfam" id="PF08446">
    <property type="entry name" value="PAS_2"/>
    <property type="match status" value="1"/>
</dbReference>
<proteinExistence type="predicted"/>
<evidence type="ECO:0000256" key="9">
    <source>
        <dbReference type="ARBA" id="ARBA00022840"/>
    </source>
</evidence>
<feature type="modified residue" description="4-aspartylphosphate" evidence="12">
    <location>
        <position position="793"/>
    </location>
</feature>
<dbReference type="Gene3D" id="3.30.450.270">
    <property type="match status" value="1"/>
</dbReference>
<dbReference type="SMART" id="SM00911">
    <property type="entry name" value="HWE_HK"/>
    <property type="match status" value="1"/>
</dbReference>
<dbReference type="InterPro" id="IPR009219">
    <property type="entry name" value="Bactrphtchr_CheY"/>
</dbReference>
<sequence length="859" mass="94428">MTEEQNYITSDEAVDLTNCDREPIHLLGGVQGYGCLIATSSDFMVNHVSENVQDILQVSPDDAVGGRLMDLLPEKTVHDLRTKLQLLNVETSSSRLFGYDVLGDGKLFDVSVHMLDQTYVFEFEPKIDIESRDEMSLVQPLIARVRRANDIKAACDQAAMAVQVMSGFDRVMVYQFDEDGTGEVIAEKRKSSMVPFLGLRYPASDIPKQARALYMRSTLRLIADVDGAVSPITPPTNVQGIPMDLSLSVMRAVSPIHLEYLRNMGVAASMSVSIIKDGKLWGLFACHHEAPHHVDFERRTAIELFAQFFSYELVQKIDIASRVQSSETRQMHDNLMIQLSGGTNLINGFEMIADELRGLIANDGVAVYSDGRYASIGDAPDEVEFKKLARFLNTAPTGQVFATHRLAALYPEAADFSADIAGVLAVPISRTPRDYIVFFRREVAKSVKWAGDPNKPVEVGPNGTRLTPRKSFDAWSEMVRNTSTRWTDSEVQIGESLRVSLIEIVLKLTDNANETRQKAADKQELLIAELNHRVRNILNLIQGLVSQSRAGAQDVATYTKVLDGRVQALARAHDQLTRQEWSPSSLRQLIEVEVNAFLTDAKDRVSITGDAPMLRPDAFSTMALVIHEMVTNAAKYGALTDRSGRISIDLRIQDDGALQIEWREIGGPPVKAPSRQGFGTTIIEKTIPYELKGTVKTRYLMTGFEADIMIPSTAISDIQEIVADDSLSIVDNKESRSLNLSGDVLVVEDNMVIALDASDILKDNGADNVHMSSSVADALAVLKANTITFALLDVNLGDQTSLPVAQVLADRNIPFVLATGYGDTESITASYPPAIIAKKPFTAESLVKAMSSAFSRPDD</sequence>
<dbReference type="PROSITE" id="PS50110">
    <property type="entry name" value="RESPONSE_REGULATORY"/>
    <property type="match status" value="1"/>
</dbReference>
<dbReference type="PANTHER" id="PTHR41523:SF7">
    <property type="entry name" value="HISTIDINE KINASE"/>
    <property type="match status" value="1"/>
</dbReference>
<keyword evidence="6" id="KW-0808">Transferase</keyword>
<dbReference type="Gene3D" id="3.40.50.2300">
    <property type="match status" value="1"/>
</dbReference>
<dbReference type="SMART" id="SM00065">
    <property type="entry name" value="GAF"/>
    <property type="match status" value="1"/>
</dbReference>
<organism evidence="15 16">
    <name type="scientific">Parasulfitobacter algicola</name>
    <dbReference type="NCBI Taxonomy" id="2614809"/>
    <lineage>
        <taxon>Bacteria</taxon>
        <taxon>Pseudomonadati</taxon>
        <taxon>Pseudomonadota</taxon>
        <taxon>Alphaproteobacteria</taxon>
        <taxon>Rhodobacterales</taxon>
        <taxon>Roseobacteraceae</taxon>
        <taxon>Parasulfitobacter</taxon>
    </lineage>
</organism>
<feature type="domain" description="Phytochrome chromophore attachment site" evidence="13">
    <location>
        <begin position="150"/>
        <end position="307"/>
    </location>
</feature>
<evidence type="ECO:0000259" key="14">
    <source>
        <dbReference type="PROSITE" id="PS50110"/>
    </source>
</evidence>
<comment type="catalytic activity">
    <reaction evidence="1">
        <text>ATP + protein L-histidine = ADP + protein N-phospho-L-histidine.</text>
        <dbReference type="EC" id="2.7.13.3"/>
    </reaction>
</comment>
<evidence type="ECO:0000256" key="10">
    <source>
        <dbReference type="ARBA" id="ARBA00022991"/>
    </source>
</evidence>
<gene>
    <name evidence="15" type="ORF">HRQ87_11315</name>
</gene>
<keyword evidence="16" id="KW-1185">Reference proteome</keyword>
<evidence type="ECO:0000256" key="3">
    <source>
        <dbReference type="ARBA" id="ARBA00022543"/>
    </source>
</evidence>
<dbReference type="PIRSF" id="PIRSF036397">
    <property type="entry name" value="Bactrphtchrm_rec"/>
    <property type="match status" value="1"/>
</dbReference>
<dbReference type="InterPro" id="IPR036890">
    <property type="entry name" value="HATPase_C_sf"/>
</dbReference>
<evidence type="ECO:0000256" key="6">
    <source>
        <dbReference type="ARBA" id="ARBA00022679"/>
    </source>
</evidence>
<dbReference type="EMBL" id="JABUFE010000006">
    <property type="protein sequence ID" value="NSX55392.1"/>
    <property type="molecule type" value="Genomic_DNA"/>
</dbReference>
<dbReference type="InterPro" id="IPR011102">
    <property type="entry name" value="Sig_transdc_His_kinase_HWE"/>
</dbReference>
<feature type="domain" description="Response regulatory" evidence="14">
    <location>
        <begin position="743"/>
        <end position="854"/>
    </location>
</feature>
<dbReference type="SUPFAM" id="SSF52172">
    <property type="entry name" value="CheY-like"/>
    <property type="match status" value="1"/>
</dbReference>
<dbReference type="Gene3D" id="3.30.450.40">
    <property type="match status" value="1"/>
</dbReference>
<dbReference type="Pfam" id="PF01590">
    <property type="entry name" value="GAF"/>
    <property type="match status" value="1"/>
</dbReference>
<dbReference type="Gene3D" id="3.30.450.20">
    <property type="entry name" value="PAS domain"/>
    <property type="match status" value="1"/>
</dbReference>
<keyword evidence="10" id="KW-0157">Chromophore</keyword>
<dbReference type="Pfam" id="PF00360">
    <property type="entry name" value="PHY"/>
    <property type="match status" value="1"/>
</dbReference>
<dbReference type="InterPro" id="IPR043150">
    <property type="entry name" value="Phytochrome_PHY_sf"/>
</dbReference>
<keyword evidence="8" id="KW-0418">Kinase</keyword>
<keyword evidence="11" id="KW-0675">Receptor</keyword>
<keyword evidence="7" id="KW-0547">Nucleotide-binding</keyword>
<dbReference type="InterPro" id="IPR029016">
    <property type="entry name" value="GAF-like_dom_sf"/>
</dbReference>
<dbReference type="EC" id="2.7.13.3" evidence="2"/>
<dbReference type="InterPro" id="IPR001294">
    <property type="entry name" value="Phytochrome"/>
</dbReference>
<dbReference type="InterPro" id="IPR011006">
    <property type="entry name" value="CheY-like_superfamily"/>
</dbReference>
<dbReference type="SMART" id="SM00448">
    <property type="entry name" value="REC"/>
    <property type="match status" value="1"/>
</dbReference>
<dbReference type="Gene3D" id="3.30.565.10">
    <property type="entry name" value="Histidine kinase-like ATPase, C-terminal domain"/>
    <property type="match status" value="1"/>
</dbReference>
<accession>A0ABX2IR68</accession>
<dbReference type="Pfam" id="PF07536">
    <property type="entry name" value="HWE_HK"/>
    <property type="match status" value="1"/>
</dbReference>
<dbReference type="RefSeq" id="WP_174138377.1">
    <property type="nucleotide sequence ID" value="NZ_JABUFE010000006.1"/>
</dbReference>
<dbReference type="InterPro" id="IPR016132">
    <property type="entry name" value="Phyto_chromo_attachment"/>
</dbReference>